<dbReference type="PANTHER" id="PTHR46355:SF1">
    <property type="entry name" value="STING ER EXIT PROTEIN"/>
    <property type="match status" value="1"/>
</dbReference>
<protein>
    <recommendedName>
        <fullName evidence="2">STEEP1 domain-containing protein</fullName>
    </recommendedName>
</protein>
<dbReference type="GO" id="GO:0090158">
    <property type="term" value="P:endoplasmic reticulum membrane organization"/>
    <property type="evidence" value="ECO:0007669"/>
    <property type="project" value="TreeGrafter"/>
</dbReference>
<evidence type="ECO:0000259" key="2">
    <source>
        <dbReference type="Pfam" id="PF25809"/>
    </source>
</evidence>
<accession>A0A9P4NX52</accession>
<evidence type="ECO:0000313" key="3">
    <source>
        <dbReference type="EMBL" id="KAF2433336.1"/>
    </source>
</evidence>
<evidence type="ECO:0000256" key="1">
    <source>
        <dbReference type="ARBA" id="ARBA00024205"/>
    </source>
</evidence>
<dbReference type="InterPro" id="IPR029704">
    <property type="entry name" value="STEEP-like"/>
</dbReference>
<dbReference type="InterPro" id="IPR057965">
    <property type="entry name" value="STEEP1_dom"/>
</dbReference>
<dbReference type="AlphaFoldDB" id="A0A9P4NX52"/>
<reference evidence="3" key="1">
    <citation type="journal article" date="2020" name="Stud. Mycol.">
        <title>101 Dothideomycetes genomes: a test case for predicting lifestyles and emergence of pathogens.</title>
        <authorList>
            <person name="Haridas S."/>
            <person name="Albert R."/>
            <person name="Binder M."/>
            <person name="Bloem J."/>
            <person name="Labutti K."/>
            <person name="Salamov A."/>
            <person name="Andreopoulos B."/>
            <person name="Baker S."/>
            <person name="Barry K."/>
            <person name="Bills G."/>
            <person name="Bluhm B."/>
            <person name="Cannon C."/>
            <person name="Castanera R."/>
            <person name="Culley D."/>
            <person name="Daum C."/>
            <person name="Ezra D."/>
            <person name="Gonzalez J."/>
            <person name="Henrissat B."/>
            <person name="Kuo A."/>
            <person name="Liang C."/>
            <person name="Lipzen A."/>
            <person name="Lutzoni F."/>
            <person name="Magnuson J."/>
            <person name="Mondo S."/>
            <person name="Nolan M."/>
            <person name="Ohm R."/>
            <person name="Pangilinan J."/>
            <person name="Park H.-J."/>
            <person name="Ramirez L."/>
            <person name="Alfaro M."/>
            <person name="Sun H."/>
            <person name="Tritt A."/>
            <person name="Yoshinaga Y."/>
            <person name="Zwiers L.-H."/>
            <person name="Turgeon B."/>
            <person name="Goodwin S."/>
            <person name="Spatafora J."/>
            <person name="Crous P."/>
            <person name="Grigoriev I."/>
        </authorList>
    </citation>
    <scope>NUCLEOTIDE SEQUENCE</scope>
    <source>
        <strain evidence="3">CBS 130266</strain>
    </source>
</reference>
<sequence>MASASPSSPTQLHTYHCLCSNLLFASTRELATLPRRTSLDKSHILPLPSSTDAQSRQREYAILLTTTLDRKPVVIRSEEGFEKRYLQRCGRCQLVVGYQLDKSQYEGVEDLGRKDDVIYLLPGGLLSTDDMVAGKDMSDSIAFAGVGLGLTAGK</sequence>
<dbReference type="OrthoDB" id="418131at2759"/>
<dbReference type="Proteomes" id="UP000800235">
    <property type="component" value="Unassembled WGS sequence"/>
</dbReference>
<evidence type="ECO:0000313" key="4">
    <source>
        <dbReference type="Proteomes" id="UP000800235"/>
    </source>
</evidence>
<name>A0A9P4NX52_9PEZI</name>
<organism evidence="3 4">
    <name type="scientific">Tothia fuscella</name>
    <dbReference type="NCBI Taxonomy" id="1048955"/>
    <lineage>
        <taxon>Eukaryota</taxon>
        <taxon>Fungi</taxon>
        <taxon>Dikarya</taxon>
        <taxon>Ascomycota</taxon>
        <taxon>Pezizomycotina</taxon>
        <taxon>Dothideomycetes</taxon>
        <taxon>Pleosporomycetidae</taxon>
        <taxon>Venturiales</taxon>
        <taxon>Cylindrosympodiaceae</taxon>
        <taxon>Tothia</taxon>
    </lineage>
</organism>
<dbReference type="GO" id="GO:0006888">
    <property type="term" value="P:endoplasmic reticulum to Golgi vesicle-mediated transport"/>
    <property type="evidence" value="ECO:0007669"/>
    <property type="project" value="TreeGrafter"/>
</dbReference>
<comment type="caution">
    <text evidence="3">The sequence shown here is derived from an EMBL/GenBank/DDBJ whole genome shotgun (WGS) entry which is preliminary data.</text>
</comment>
<dbReference type="PANTHER" id="PTHR46355">
    <property type="entry name" value="UPF0428 PROTEIN CXORF56"/>
    <property type="match status" value="1"/>
</dbReference>
<gene>
    <name evidence="3" type="ORF">EJ08DRAFT_583958</name>
</gene>
<keyword evidence="4" id="KW-1185">Reference proteome</keyword>
<dbReference type="GO" id="GO:0005737">
    <property type="term" value="C:cytoplasm"/>
    <property type="evidence" value="ECO:0007669"/>
    <property type="project" value="GOC"/>
</dbReference>
<dbReference type="Pfam" id="PF25809">
    <property type="entry name" value="STEEP1"/>
    <property type="match status" value="1"/>
</dbReference>
<feature type="domain" description="STEEP1" evidence="2">
    <location>
        <begin position="9"/>
        <end position="132"/>
    </location>
</feature>
<comment type="similarity">
    <text evidence="1">Belongs to the STEEP1 family.</text>
</comment>
<dbReference type="EMBL" id="MU007021">
    <property type="protein sequence ID" value="KAF2433336.1"/>
    <property type="molecule type" value="Genomic_DNA"/>
</dbReference>
<proteinExistence type="inferred from homology"/>